<dbReference type="GO" id="GO:0007165">
    <property type="term" value="P:signal transduction"/>
    <property type="evidence" value="ECO:0007669"/>
    <property type="project" value="UniProtKB-KW"/>
</dbReference>
<proteinExistence type="evidence at transcript level"/>
<evidence type="ECO:0000256" key="9">
    <source>
        <dbReference type="RuleBase" id="RU351113"/>
    </source>
</evidence>
<dbReference type="PANTHER" id="PTHR21137:SF44">
    <property type="entry name" value="ODORANT RECEPTOR 13A-RELATED"/>
    <property type="match status" value="1"/>
</dbReference>
<dbReference type="OrthoDB" id="6765072at2759"/>
<dbReference type="AlphaFoldDB" id="A0A7T3N0P9"/>
<evidence type="ECO:0000256" key="5">
    <source>
        <dbReference type="ARBA" id="ARBA00022989"/>
    </source>
</evidence>
<keyword evidence="6 9" id="KW-0472">Membrane</keyword>
<gene>
    <name evidence="10" type="primary">OR63</name>
</gene>
<keyword evidence="5 9" id="KW-1133">Transmembrane helix</keyword>
<evidence type="ECO:0000256" key="8">
    <source>
        <dbReference type="ARBA" id="ARBA00023224"/>
    </source>
</evidence>
<dbReference type="GO" id="GO:0005549">
    <property type="term" value="F:odorant binding"/>
    <property type="evidence" value="ECO:0007669"/>
    <property type="project" value="InterPro"/>
</dbReference>
<dbReference type="PANTHER" id="PTHR21137">
    <property type="entry name" value="ODORANT RECEPTOR"/>
    <property type="match status" value="1"/>
</dbReference>
<feature type="transmembrane region" description="Helical" evidence="9">
    <location>
        <begin position="14"/>
        <end position="31"/>
    </location>
</feature>
<comment type="caution">
    <text evidence="9">Lacks conserved residue(s) required for the propagation of feature annotation.</text>
</comment>
<dbReference type="GO" id="GO:0004984">
    <property type="term" value="F:olfactory receptor activity"/>
    <property type="evidence" value="ECO:0007669"/>
    <property type="project" value="InterPro"/>
</dbReference>
<evidence type="ECO:0000256" key="6">
    <source>
        <dbReference type="ARBA" id="ARBA00023136"/>
    </source>
</evidence>
<dbReference type="Pfam" id="PF02949">
    <property type="entry name" value="7tm_6"/>
    <property type="match status" value="1"/>
</dbReference>
<reference evidence="10" key="1">
    <citation type="journal article" date="2021" name="Mol. Biol.">
        <title>Odorant Receptors for Detecting Flowering Plant Cues Are Functionally Conserved across Moths and Butterflies.</title>
        <authorList>
            <person name="Guo M."/>
            <person name="Du L."/>
            <person name="Chen Q."/>
            <person name="Feng Y."/>
            <person name="Zhang J."/>
            <person name="Zhang X."/>
            <person name="Tian K."/>
            <person name="Cao S."/>
            <person name="Huang T."/>
            <person name="Jacquin-Joly E."/>
            <person name="Wang G."/>
            <person name="Liu Y."/>
        </authorList>
    </citation>
    <scope>NUCLEOTIDE SEQUENCE</scope>
    <source>
        <tissue evidence="10">Antenna</tissue>
    </source>
</reference>
<name>A0A7T3N0P9_HELAM</name>
<keyword evidence="7 9" id="KW-0675">Receptor</keyword>
<feature type="transmembrane region" description="Helical" evidence="9">
    <location>
        <begin position="308"/>
        <end position="326"/>
    </location>
</feature>
<keyword evidence="8 9" id="KW-0807">Transducer</keyword>
<comment type="subcellular location">
    <subcellularLocation>
        <location evidence="9">Cell membrane</location>
        <topology evidence="9">Multi-pass membrane protein</topology>
    </subcellularLocation>
    <subcellularLocation>
        <location evidence="1">Membrane</location>
        <topology evidence="1">Multi-pass membrane protein</topology>
    </subcellularLocation>
</comment>
<feature type="transmembrane region" description="Helical" evidence="9">
    <location>
        <begin position="185"/>
        <end position="203"/>
    </location>
</feature>
<keyword evidence="2 9" id="KW-0716">Sensory transduction</keyword>
<organism evidence="10">
    <name type="scientific">Helicoverpa armigera</name>
    <name type="common">Cotton bollworm</name>
    <name type="synonym">Heliothis armigera</name>
    <dbReference type="NCBI Taxonomy" id="29058"/>
    <lineage>
        <taxon>Eukaryota</taxon>
        <taxon>Metazoa</taxon>
        <taxon>Ecdysozoa</taxon>
        <taxon>Arthropoda</taxon>
        <taxon>Hexapoda</taxon>
        <taxon>Insecta</taxon>
        <taxon>Pterygota</taxon>
        <taxon>Neoptera</taxon>
        <taxon>Endopterygota</taxon>
        <taxon>Lepidoptera</taxon>
        <taxon>Glossata</taxon>
        <taxon>Ditrysia</taxon>
        <taxon>Noctuoidea</taxon>
        <taxon>Noctuidae</taxon>
        <taxon>Heliothinae</taxon>
        <taxon>Helicoverpa</taxon>
    </lineage>
</organism>
<evidence type="ECO:0000256" key="4">
    <source>
        <dbReference type="ARBA" id="ARBA00022725"/>
    </source>
</evidence>
<feature type="transmembrane region" description="Helical" evidence="9">
    <location>
        <begin position="271"/>
        <end position="296"/>
    </location>
</feature>
<dbReference type="EMBL" id="MT479038">
    <property type="protein sequence ID" value="QPX50369.1"/>
    <property type="molecule type" value="mRNA"/>
</dbReference>
<evidence type="ECO:0000313" key="10">
    <source>
        <dbReference type="EMBL" id="QPX50369.1"/>
    </source>
</evidence>
<feature type="transmembrane region" description="Helical" evidence="9">
    <location>
        <begin position="43"/>
        <end position="61"/>
    </location>
</feature>
<protein>
    <recommendedName>
        <fullName evidence="9">Odorant receptor</fullName>
    </recommendedName>
</protein>
<dbReference type="GO" id="GO:0005886">
    <property type="term" value="C:plasma membrane"/>
    <property type="evidence" value="ECO:0007669"/>
    <property type="project" value="UniProtKB-SubCell"/>
</dbReference>
<evidence type="ECO:0000256" key="3">
    <source>
        <dbReference type="ARBA" id="ARBA00022692"/>
    </source>
</evidence>
<evidence type="ECO:0000256" key="7">
    <source>
        <dbReference type="ARBA" id="ARBA00023170"/>
    </source>
</evidence>
<keyword evidence="3 9" id="KW-0812">Transmembrane</keyword>
<accession>A0A7T3N0P9</accession>
<dbReference type="InterPro" id="IPR004117">
    <property type="entry name" value="7tm6_olfct_rcpt"/>
</dbReference>
<sequence length="407" mass="47478">MEVLKHFPEDFSEALQTSFFILSFFNIRYLQDELSFIQKNWRFSYLVLIVIIHVVTLGLHLPDLVTGDEMSQFAYLIPSILVTVHGIFKCFVLLPKTKEVSTFLRELGSLWRVQFTETQKQEKDKLLWRLHLVNRVSYWISIFGTSQYMLSPLVETLIRKFILRQESKLILPFDSVYPFNPTKNWFIYIITYIFQFYSLFLLVTVYSGASLIMVTSCGLLTTEFMMLKDDLTRVKPRMKRGRNKVSKTDDDEPTIEQFVARHQKLLRLSRLLDNAFNGMVFIDLLFVGITVCAFGFMGQFTRSTAYKLLSYLGVVSSLLNVLYLCYYGEQLTSASSAIGDMAYENLWYKGEKKYKMTIWLIIKIGQNPCRLTSLRYADVSLKMFTSVVSSTWSYFSLMNSVYSEEEV</sequence>
<comment type="similarity">
    <text evidence="9">Belongs to the insect chemoreceptor superfamily. Heteromeric odorant receptor channel (TC 1.A.69) family.</text>
</comment>
<evidence type="ECO:0000256" key="1">
    <source>
        <dbReference type="ARBA" id="ARBA00004141"/>
    </source>
</evidence>
<feature type="transmembrane region" description="Helical" evidence="9">
    <location>
        <begin position="73"/>
        <end position="94"/>
    </location>
</feature>
<keyword evidence="4 9" id="KW-0552">Olfaction</keyword>
<evidence type="ECO:0000256" key="2">
    <source>
        <dbReference type="ARBA" id="ARBA00022606"/>
    </source>
</evidence>